<evidence type="ECO:0000256" key="5">
    <source>
        <dbReference type="ARBA" id="ARBA00022857"/>
    </source>
</evidence>
<comment type="catalytic activity">
    <reaction evidence="7">
        <text>L-glutamate 5-semialdehyde + phosphate + NADP(+) = L-glutamyl 5-phosphate + NADPH + H(+)</text>
        <dbReference type="Rhea" id="RHEA:19541"/>
        <dbReference type="ChEBI" id="CHEBI:15378"/>
        <dbReference type="ChEBI" id="CHEBI:43474"/>
        <dbReference type="ChEBI" id="CHEBI:57783"/>
        <dbReference type="ChEBI" id="CHEBI:58066"/>
        <dbReference type="ChEBI" id="CHEBI:58274"/>
        <dbReference type="ChEBI" id="CHEBI:58349"/>
        <dbReference type="EC" id="1.2.1.41"/>
    </reaction>
</comment>
<protein>
    <recommendedName>
        <fullName evidence="2">glutamate-5-semialdehyde dehydrogenase</fullName>
        <ecNumber evidence="2">1.2.1.41</ecNumber>
    </recommendedName>
</protein>
<organism evidence="9">
    <name type="scientific">marine sediment metagenome</name>
    <dbReference type="NCBI Taxonomy" id="412755"/>
    <lineage>
        <taxon>unclassified sequences</taxon>
        <taxon>metagenomes</taxon>
        <taxon>ecological metagenomes</taxon>
    </lineage>
</organism>
<dbReference type="SUPFAM" id="SSF53720">
    <property type="entry name" value="ALDH-like"/>
    <property type="match status" value="1"/>
</dbReference>
<sequence length="334" mass="35968">DPLGEMFDTRTLANGLQVGRKRVPLGVMAAVYESRPNVTVDIASLCLKSGNACILRGGKEAIHSNIVLAGVVREAIAGAGVPRDAVQLIENTDRALLGELLKMREAIDLLVPRGGVELIRYVTENASMPVLTGGTGVCHTYVDRAADLDKAVRVAHNAKCRKFSICNALDTLLVHEDIAEEFLPAMGRSWAEAGVEMRCDERSLRILKAAEIAALSLKPAAEDDFGKEFLSRVAAVGVVDSLDEALEHIYRFGTGHSDAIITEDYSAAMRFLDEVDTAVVYVNASTQFTDGAQFGLGAEIIDSTQKTIARGPVGLREITTYKWIVLGSGQTRPL</sequence>
<dbReference type="Gene3D" id="3.40.309.10">
    <property type="entry name" value="Aldehyde Dehydrogenase, Chain A, domain 2"/>
    <property type="match status" value="1"/>
</dbReference>
<feature type="non-terminal residue" evidence="9">
    <location>
        <position position="1"/>
    </location>
</feature>
<comment type="caution">
    <text evidence="9">The sequence shown here is derived from an EMBL/GenBank/DDBJ whole genome shotgun (WGS) entry which is preliminary data.</text>
</comment>
<dbReference type="FunFam" id="3.40.309.10:FF:000006">
    <property type="entry name" value="Gamma-glutamyl phosphate reductase"/>
    <property type="match status" value="1"/>
</dbReference>
<dbReference type="AlphaFoldDB" id="A0A0F9E640"/>
<dbReference type="EMBL" id="LAZR01038454">
    <property type="protein sequence ID" value="KKL19528.1"/>
    <property type="molecule type" value="Genomic_DNA"/>
</dbReference>
<dbReference type="PANTHER" id="PTHR11063:SF8">
    <property type="entry name" value="DELTA-1-PYRROLINE-5-CARBOXYLATE SYNTHASE"/>
    <property type="match status" value="1"/>
</dbReference>
<dbReference type="InterPro" id="IPR020593">
    <property type="entry name" value="G-glutamylP_reductase_CS"/>
</dbReference>
<dbReference type="InterPro" id="IPR016162">
    <property type="entry name" value="Ald_DH_N"/>
</dbReference>
<name>A0A0F9E640_9ZZZZ</name>
<dbReference type="Pfam" id="PF00171">
    <property type="entry name" value="Aldedh"/>
    <property type="match status" value="2"/>
</dbReference>
<feature type="domain" description="Aldehyde dehydrogenase" evidence="8">
    <location>
        <begin position="21"/>
        <end position="190"/>
    </location>
</feature>
<keyword evidence="5" id="KW-0521">NADP</keyword>
<dbReference type="PROSITE" id="PS01223">
    <property type="entry name" value="PROA"/>
    <property type="match status" value="1"/>
</dbReference>
<accession>A0A0F9E640</accession>
<dbReference type="CDD" id="cd07079">
    <property type="entry name" value="ALDH_F18-19_ProA-GPR"/>
    <property type="match status" value="1"/>
</dbReference>
<dbReference type="PANTHER" id="PTHR11063">
    <property type="entry name" value="GLUTAMATE SEMIALDEHYDE DEHYDROGENASE"/>
    <property type="match status" value="1"/>
</dbReference>
<keyword evidence="6" id="KW-0560">Oxidoreductase</keyword>
<evidence type="ECO:0000313" key="9">
    <source>
        <dbReference type="EMBL" id="KKL19528.1"/>
    </source>
</evidence>
<evidence type="ECO:0000256" key="6">
    <source>
        <dbReference type="ARBA" id="ARBA00023002"/>
    </source>
</evidence>
<reference evidence="9" key="1">
    <citation type="journal article" date="2015" name="Nature">
        <title>Complex archaea that bridge the gap between prokaryotes and eukaryotes.</title>
        <authorList>
            <person name="Spang A."/>
            <person name="Saw J.H."/>
            <person name="Jorgensen S.L."/>
            <person name="Zaremba-Niedzwiedzka K."/>
            <person name="Martijn J."/>
            <person name="Lind A.E."/>
            <person name="van Eijk R."/>
            <person name="Schleper C."/>
            <person name="Guy L."/>
            <person name="Ettema T.J."/>
        </authorList>
    </citation>
    <scope>NUCLEOTIDE SEQUENCE</scope>
</reference>
<dbReference type="InterPro" id="IPR016163">
    <property type="entry name" value="Ald_DH_C"/>
</dbReference>
<evidence type="ECO:0000256" key="4">
    <source>
        <dbReference type="ARBA" id="ARBA00022650"/>
    </source>
</evidence>
<comment type="pathway">
    <text evidence="1">Amino-acid biosynthesis; L-proline biosynthesis; L-glutamate 5-semialdehyde from L-glutamate: step 2/2.</text>
</comment>
<keyword evidence="4" id="KW-0641">Proline biosynthesis</keyword>
<dbReference type="GO" id="GO:0055129">
    <property type="term" value="P:L-proline biosynthetic process"/>
    <property type="evidence" value="ECO:0007669"/>
    <property type="project" value="UniProtKB-UniPathway"/>
</dbReference>
<evidence type="ECO:0000259" key="8">
    <source>
        <dbReference type="Pfam" id="PF00171"/>
    </source>
</evidence>
<dbReference type="EC" id="1.2.1.41" evidence="2"/>
<dbReference type="InterPro" id="IPR000965">
    <property type="entry name" value="GPR_dom"/>
</dbReference>
<evidence type="ECO:0000256" key="7">
    <source>
        <dbReference type="ARBA" id="ARBA00049024"/>
    </source>
</evidence>
<evidence type="ECO:0000256" key="2">
    <source>
        <dbReference type="ARBA" id="ARBA00013002"/>
    </source>
</evidence>
<feature type="domain" description="Aldehyde dehydrogenase" evidence="8">
    <location>
        <begin position="230"/>
        <end position="295"/>
    </location>
</feature>
<dbReference type="NCBIfam" id="TIGR00407">
    <property type="entry name" value="proA"/>
    <property type="match status" value="1"/>
</dbReference>
<keyword evidence="3" id="KW-0028">Amino-acid biosynthesis</keyword>
<dbReference type="UniPathway" id="UPA00098">
    <property type="reaction ID" value="UER00360"/>
</dbReference>
<evidence type="ECO:0000256" key="3">
    <source>
        <dbReference type="ARBA" id="ARBA00022605"/>
    </source>
</evidence>
<dbReference type="HAMAP" id="MF_00412">
    <property type="entry name" value="ProA"/>
    <property type="match status" value="1"/>
</dbReference>
<dbReference type="Gene3D" id="3.40.605.10">
    <property type="entry name" value="Aldehyde Dehydrogenase, Chain A, domain 1"/>
    <property type="match status" value="1"/>
</dbReference>
<dbReference type="InterPro" id="IPR016161">
    <property type="entry name" value="Ald_DH/histidinol_DH"/>
</dbReference>
<proteinExistence type="inferred from homology"/>
<dbReference type="GO" id="GO:0004350">
    <property type="term" value="F:glutamate-5-semialdehyde dehydrogenase activity"/>
    <property type="evidence" value="ECO:0007669"/>
    <property type="project" value="UniProtKB-EC"/>
</dbReference>
<dbReference type="NCBIfam" id="NF001221">
    <property type="entry name" value="PRK00197.1"/>
    <property type="match status" value="1"/>
</dbReference>
<gene>
    <name evidence="9" type="ORF">LCGC14_2464550</name>
</gene>
<evidence type="ECO:0000256" key="1">
    <source>
        <dbReference type="ARBA" id="ARBA00004985"/>
    </source>
</evidence>
<dbReference type="InterPro" id="IPR015590">
    <property type="entry name" value="Aldehyde_DH_dom"/>
</dbReference>